<keyword evidence="3" id="KW-1185">Reference proteome</keyword>
<dbReference type="InterPro" id="IPR036864">
    <property type="entry name" value="Zn2-C6_fun-type_DNA-bd_sf"/>
</dbReference>
<evidence type="ECO:0000313" key="3">
    <source>
        <dbReference type="Proteomes" id="UP000290288"/>
    </source>
</evidence>
<dbReference type="AlphaFoldDB" id="A0A4Q2E0A4"/>
<dbReference type="Proteomes" id="UP000290288">
    <property type="component" value="Unassembled WGS sequence"/>
</dbReference>
<accession>A0A4Q2E0A4</accession>
<proteinExistence type="predicted"/>
<dbReference type="GO" id="GO:0008270">
    <property type="term" value="F:zinc ion binding"/>
    <property type="evidence" value="ECO:0007669"/>
    <property type="project" value="InterPro"/>
</dbReference>
<name>A0A4Q2E0A4_9AGAR</name>
<feature type="coiled-coil region" evidence="1">
    <location>
        <begin position="84"/>
        <end position="111"/>
    </location>
</feature>
<dbReference type="OrthoDB" id="39175at2759"/>
<keyword evidence="1" id="KW-0175">Coiled coil</keyword>
<organism evidence="2 3">
    <name type="scientific">Candolleomyces aberdarensis</name>
    <dbReference type="NCBI Taxonomy" id="2316362"/>
    <lineage>
        <taxon>Eukaryota</taxon>
        <taxon>Fungi</taxon>
        <taxon>Dikarya</taxon>
        <taxon>Basidiomycota</taxon>
        <taxon>Agaricomycotina</taxon>
        <taxon>Agaricomycetes</taxon>
        <taxon>Agaricomycetidae</taxon>
        <taxon>Agaricales</taxon>
        <taxon>Agaricineae</taxon>
        <taxon>Psathyrellaceae</taxon>
        <taxon>Candolleomyces</taxon>
    </lineage>
</organism>
<sequence>MCLNGIKLAINVDEESCDAKRPCSTCARSHAHAVSHAPPGANLPSKPECTFDESEASSTPLFALTDMQESEPIPTVSDAPKNKYERLENRISELEGLLHEKNRALRHSEARLSGVTNSWAPCIILLMQTLADAGSPLYTGPSDSTSGLIGFGVAELAPTVALSRPSEASH</sequence>
<dbReference type="EMBL" id="SDEE01000014">
    <property type="protein sequence ID" value="RXW24745.1"/>
    <property type="molecule type" value="Genomic_DNA"/>
</dbReference>
<comment type="caution">
    <text evidence="2">The sequence shown here is derived from an EMBL/GenBank/DDBJ whole genome shotgun (WGS) entry which is preliminary data.</text>
</comment>
<dbReference type="GO" id="GO:0000981">
    <property type="term" value="F:DNA-binding transcription factor activity, RNA polymerase II-specific"/>
    <property type="evidence" value="ECO:0007669"/>
    <property type="project" value="InterPro"/>
</dbReference>
<protein>
    <submittedName>
        <fullName evidence="2">Uncharacterized protein</fullName>
    </submittedName>
</protein>
<reference evidence="2 3" key="1">
    <citation type="submission" date="2019-01" db="EMBL/GenBank/DDBJ databases">
        <title>Draft genome sequence of Psathyrella aberdarensis IHI B618.</title>
        <authorList>
            <person name="Buettner E."/>
            <person name="Kellner H."/>
        </authorList>
    </citation>
    <scope>NUCLEOTIDE SEQUENCE [LARGE SCALE GENOMIC DNA]</scope>
    <source>
        <strain evidence="2 3">IHI B618</strain>
    </source>
</reference>
<evidence type="ECO:0000256" key="1">
    <source>
        <dbReference type="SAM" id="Coils"/>
    </source>
</evidence>
<gene>
    <name evidence="2" type="ORF">EST38_g1100</name>
</gene>
<dbReference type="STRING" id="2316362.A0A4Q2E0A4"/>
<evidence type="ECO:0000313" key="2">
    <source>
        <dbReference type="EMBL" id="RXW24745.1"/>
    </source>
</evidence>
<dbReference type="Gene3D" id="4.10.240.10">
    <property type="entry name" value="Zn(2)-C6 fungal-type DNA-binding domain"/>
    <property type="match status" value="1"/>
</dbReference>